<sequence>MGFYDVQAQQDELFYRTFPDARHPPPTQVVIDHFRMYAPPDRHAKLVTDELRDNDVEMDGEVHLRHGATPVGGSPKALTMASRAELPVYADSELSAAICEHHLPTTVGEQDRSTSSLLTQDPIPASSDHGHELQPVKGKGKAGITYCSSPESTFHLFVEVSSSSGEGALHVYIVEGGRLHACKAPTATNCLALPTVRWRVDKEAARNENQGRERAINVFDVDWHVRIQLIIDDIK</sequence>
<protein>
    <submittedName>
        <fullName evidence="1">Uncharacterized protein</fullName>
    </submittedName>
</protein>
<dbReference type="Proteomes" id="UP001362999">
    <property type="component" value="Unassembled WGS sequence"/>
</dbReference>
<evidence type="ECO:0000313" key="2">
    <source>
        <dbReference type="Proteomes" id="UP001362999"/>
    </source>
</evidence>
<gene>
    <name evidence="1" type="ORF">R3P38DRAFT_3197506</name>
</gene>
<keyword evidence="2" id="KW-1185">Reference proteome</keyword>
<comment type="caution">
    <text evidence="1">The sequence shown here is derived from an EMBL/GenBank/DDBJ whole genome shotgun (WGS) entry which is preliminary data.</text>
</comment>
<proteinExistence type="predicted"/>
<dbReference type="EMBL" id="JAWWNJ010000040">
    <property type="protein sequence ID" value="KAK7020977.1"/>
    <property type="molecule type" value="Genomic_DNA"/>
</dbReference>
<accession>A0AAW0B589</accession>
<organism evidence="1 2">
    <name type="scientific">Favolaschia claudopus</name>
    <dbReference type="NCBI Taxonomy" id="2862362"/>
    <lineage>
        <taxon>Eukaryota</taxon>
        <taxon>Fungi</taxon>
        <taxon>Dikarya</taxon>
        <taxon>Basidiomycota</taxon>
        <taxon>Agaricomycotina</taxon>
        <taxon>Agaricomycetes</taxon>
        <taxon>Agaricomycetidae</taxon>
        <taxon>Agaricales</taxon>
        <taxon>Marasmiineae</taxon>
        <taxon>Mycenaceae</taxon>
        <taxon>Favolaschia</taxon>
    </lineage>
</organism>
<evidence type="ECO:0000313" key="1">
    <source>
        <dbReference type="EMBL" id="KAK7020977.1"/>
    </source>
</evidence>
<reference evidence="1 2" key="1">
    <citation type="journal article" date="2024" name="J Genomics">
        <title>Draft genome sequencing and assembly of Favolaschia claudopus CIRM-BRFM 2984 isolated from oak limbs.</title>
        <authorList>
            <person name="Navarro D."/>
            <person name="Drula E."/>
            <person name="Chaduli D."/>
            <person name="Cazenave R."/>
            <person name="Ahrendt S."/>
            <person name="Wang J."/>
            <person name="Lipzen A."/>
            <person name="Daum C."/>
            <person name="Barry K."/>
            <person name="Grigoriev I.V."/>
            <person name="Favel A."/>
            <person name="Rosso M.N."/>
            <person name="Martin F."/>
        </authorList>
    </citation>
    <scope>NUCLEOTIDE SEQUENCE [LARGE SCALE GENOMIC DNA]</scope>
    <source>
        <strain evidence="1 2">CIRM-BRFM 2984</strain>
    </source>
</reference>
<name>A0AAW0B589_9AGAR</name>
<dbReference type="AlphaFoldDB" id="A0AAW0B589"/>